<organism evidence="3 4">
    <name type="scientific">Varroa destructor</name>
    <name type="common">Honeybee mite</name>
    <dbReference type="NCBI Taxonomy" id="109461"/>
    <lineage>
        <taxon>Eukaryota</taxon>
        <taxon>Metazoa</taxon>
        <taxon>Ecdysozoa</taxon>
        <taxon>Arthropoda</taxon>
        <taxon>Chelicerata</taxon>
        <taxon>Arachnida</taxon>
        <taxon>Acari</taxon>
        <taxon>Parasitiformes</taxon>
        <taxon>Mesostigmata</taxon>
        <taxon>Gamasina</taxon>
        <taxon>Dermanyssoidea</taxon>
        <taxon>Varroidae</taxon>
        <taxon>Varroa</taxon>
    </lineage>
</organism>
<dbReference type="KEGG" id="vde:111250822"/>
<dbReference type="Proteomes" id="UP000594260">
    <property type="component" value="Unplaced"/>
</dbReference>
<keyword evidence="4" id="KW-1185">Reference proteome</keyword>
<reference evidence="3" key="1">
    <citation type="submission" date="2021-01" db="UniProtKB">
        <authorList>
            <consortium name="EnsemblMetazoa"/>
        </authorList>
    </citation>
    <scope>IDENTIFICATION</scope>
</reference>
<dbReference type="EnsemblMetazoa" id="XM_022806617">
    <property type="protein sequence ID" value="XP_022662352"/>
    <property type="gene ID" value="LOC111250822"/>
</dbReference>
<accession>A0A7M7K9B2</accession>
<feature type="transmembrane region" description="Helical" evidence="2">
    <location>
        <begin position="52"/>
        <end position="71"/>
    </location>
</feature>
<evidence type="ECO:0000256" key="1">
    <source>
        <dbReference type="SAM" id="MobiDB-lite"/>
    </source>
</evidence>
<dbReference type="EnsemblMetazoa" id="XM_022806619">
    <property type="protein sequence ID" value="XP_022662354"/>
    <property type="gene ID" value="LOC111250822"/>
</dbReference>
<dbReference type="RefSeq" id="XP_022662354.1">
    <property type="nucleotide sequence ID" value="XM_022806619.1"/>
</dbReference>
<evidence type="ECO:0000313" key="3">
    <source>
        <dbReference type="EnsemblMetazoa" id="XP_022662353"/>
    </source>
</evidence>
<dbReference type="EnsemblMetazoa" id="XM_022806618">
    <property type="protein sequence ID" value="XP_022662353"/>
    <property type="gene ID" value="LOC111250822"/>
</dbReference>
<feature type="transmembrane region" description="Helical" evidence="2">
    <location>
        <begin position="25"/>
        <end position="46"/>
    </location>
</feature>
<proteinExistence type="predicted"/>
<keyword evidence="2" id="KW-0472">Membrane</keyword>
<keyword evidence="2" id="KW-1133">Transmembrane helix</keyword>
<dbReference type="RefSeq" id="XP_022662353.1">
    <property type="nucleotide sequence ID" value="XM_022806618.1"/>
</dbReference>
<name>A0A7M7K9B2_VARDE</name>
<dbReference type="OrthoDB" id="10402695at2759"/>
<feature type="region of interest" description="Disordered" evidence="1">
    <location>
        <begin position="81"/>
        <end position="110"/>
    </location>
</feature>
<dbReference type="RefSeq" id="XP_022662352.1">
    <property type="nucleotide sequence ID" value="XM_022806617.1"/>
</dbReference>
<evidence type="ECO:0000313" key="4">
    <source>
        <dbReference type="Proteomes" id="UP000594260"/>
    </source>
</evidence>
<dbReference type="GeneID" id="111250822"/>
<sequence length="243" mass="26780">MVACCCIMTCLFKSLEKMSEGKRRVFFYASFIVGGTLTIGGFAGFATQHRGYAFIVVVSGIFILITTGILWDSLIPHCDPSPRAPTETPTAPREEDDPPPDYETVVRGDSTKYSSVSRTNSKYTLLRSVETVENTASKREHVRWSLYNQNWCPSFNPKSGYGKTATSEPSCTEIVVSDRPPAYGQSQSQKRHCVQNLPASANEITSVTEATPCTTNEVTDGPSHPITACVQITRETKLECFQN</sequence>
<dbReference type="AlphaFoldDB" id="A0A7M7K9B2"/>
<keyword evidence="2" id="KW-0812">Transmembrane</keyword>
<dbReference type="InParanoid" id="A0A7M7K9B2"/>
<protein>
    <submittedName>
        <fullName evidence="3">Uncharacterized protein</fullName>
    </submittedName>
</protein>
<evidence type="ECO:0000256" key="2">
    <source>
        <dbReference type="SAM" id="Phobius"/>
    </source>
</evidence>